<reference evidence="1" key="1">
    <citation type="journal article" date="2020" name="Stud. Mycol.">
        <title>101 Dothideomycetes genomes: a test case for predicting lifestyles and emergence of pathogens.</title>
        <authorList>
            <person name="Haridas S."/>
            <person name="Albert R."/>
            <person name="Binder M."/>
            <person name="Bloem J."/>
            <person name="Labutti K."/>
            <person name="Salamov A."/>
            <person name="Andreopoulos B."/>
            <person name="Baker S."/>
            <person name="Barry K."/>
            <person name="Bills G."/>
            <person name="Bluhm B."/>
            <person name="Cannon C."/>
            <person name="Castanera R."/>
            <person name="Culley D."/>
            <person name="Daum C."/>
            <person name="Ezra D."/>
            <person name="Gonzalez J."/>
            <person name="Henrissat B."/>
            <person name="Kuo A."/>
            <person name="Liang C."/>
            <person name="Lipzen A."/>
            <person name="Lutzoni F."/>
            <person name="Magnuson J."/>
            <person name="Mondo S."/>
            <person name="Nolan M."/>
            <person name="Ohm R."/>
            <person name="Pangilinan J."/>
            <person name="Park H.-J."/>
            <person name="Ramirez L."/>
            <person name="Alfaro M."/>
            <person name="Sun H."/>
            <person name="Tritt A."/>
            <person name="Yoshinaga Y."/>
            <person name="Zwiers L.-H."/>
            <person name="Turgeon B."/>
            <person name="Goodwin S."/>
            <person name="Spatafora J."/>
            <person name="Crous P."/>
            <person name="Grigoriev I."/>
        </authorList>
    </citation>
    <scope>NUCLEOTIDE SEQUENCE</scope>
    <source>
        <strain evidence="1">ATCC 200398</strain>
    </source>
</reference>
<evidence type="ECO:0000313" key="1">
    <source>
        <dbReference type="EMBL" id="KAF2465694.1"/>
    </source>
</evidence>
<name>A0ACB6QFD0_9PLEO</name>
<gene>
    <name evidence="1" type="ORF">BDR25DRAFT_336815</name>
</gene>
<keyword evidence="2" id="KW-1185">Reference proteome</keyword>
<dbReference type="Proteomes" id="UP000799755">
    <property type="component" value="Unassembled WGS sequence"/>
</dbReference>
<evidence type="ECO:0000313" key="2">
    <source>
        <dbReference type="Proteomes" id="UP000799755"/>
    </source>
</evidence>
<dbReference type="EMBL" id="MU003528">
    <property type="protein sequence ID" value="KAF2465694.1"/>
    <property type="molecule type" value="Genomic_DNA"/>
</dbReference>
<comment type="caution">
    <text evidence="1">The sequence shown here is derived from an EMBL/GenBank/DDBJ whole genome shotgun (WGS) entry which is preliminary data.</text>
</comment>
<proteinExistence type="predicted"/>
<organism evidence="1 2">
    <name type="scientific">Lindgomyces ingoldianus</name>
    <dbReference type="NCBI Taxonomy" id="673940"/>
    <lineage>
        <taxon>Eukaryota</taxon>
        <taxon>Fungi</taxon>
        <taxon>Dikarya</taxon>
        <taxon>Ascomycota</taxon>
        <taxon>Pezizomycotina</taxon>
        <taxon>Dothideomycetes</taxon>
        <taxon>Pleosporomycetidae</taxon>
        <taxon>Pleosporales</taxon>
        <taxon>Lindgomycetaceae</taxon>
        <taxon>Lindgomyces</taxon>
    </lineage>
</organism>
<accession>A0ACB6QFD0</accession>
<protein>
    <submittedName>
        <fullName evidence="1">GroES-like protein</fullName>
    </submittedName>
</protein>
<sequence length="312" mass="34197">MLLAITHHAHCPSWTLGPPSLLYRTISWNLSRILYGAGDARFETRPSPALQDFHDIFDRISYVGVFGSDVHFWQHGGITGKVTKQEPLIMGHKAVGIVHSIGPSITSVQPGDRVANEPGFPCRQCRLRKSGRYNLCLNMRFAVDPPHIQGTLTPLLKIPDSLGLQEAVLVELLSVAVHVNRLTDLRPVQSVLVLDPGTIDLICAAVANANANAFSTTTACIADIKAPKLDFAKTFVTCSTIIPDPHSKPEQNAFRFKREYRLSEGADVETVVKISFRYASGGYKLALEFLASRIVAESLISSAMPFEHAKEA</sequence>